<feature type="repeat" description="TPR" evidence="1">
    <location>
        <begin position="74"/>
        <end position="107"/>
    </location>
</feature>
<dbReference type="Proteomes" id="UP000066376">
    <property type="component" value="Chromosome"/>
</dbReference>
<dbReference type="InterPro" id="IPR019734">
    <property type="entry name" value="TPR_rpt"/>
</dbReference>
<evidence type="ECO:0000313" key="3">
    <source>
        <dbReference type="Proteomes" id="UP000066376"/>
    </source>
</evidence>
<dbReference type="AlphaFoldDB" id="A0A126QYV7"/>
<evidence type="ECO:0000256" key="1">
    <source>
        <dbReference type="PROSITE-ProRule" id="PRU00339"/>
    </source>
</evidence>
<dbReference type="RefSeq" id="WP_067145933.1">
    <property type="nucleotide sequence ID" value="NZ_CP014265.1"/>
</dbReference>
<dbReference type="EMBL" id="CP014265">
    <property type="protein sequence ID" value="AMK15028.1"/>
    <property type="molecule type" value="Genomic_DNA"/>
</dbReference>
<proteinExistence type="predicted"/>
<protein>
    <submittedName>
        <fullName evidence="2">Uncharacterized protein</fullName>
    </submittedName>
</protein>
<accession>A0A126QYV7</accession>
<dbReference type="PROSITE" id="PS50005">
    <property type="entry name" value="TPR"/>
    <property type="match status" value="1"/>
</dbReference>
<name>A0A126QYV7_METOL</name>
<dbReference type="InterPro" id="IPR011990">
    <property type="entry name" value="TPR-like_helical_dom_sf"/>
</dbReference>
<dbReference type="KEGG" id="mol:YLM1_0471"/>
<dbReference type="Gene3D" id="1.25.40.10">
    <property type="entry name" value="Tetratricopeptide repeat domain"/>
    <property type="match status" value="1"/>
</dbReference>
<dbReference type="PATRIC" id="fig|294671.3.peg.487"/>
<reference evidence="3" key="2">
    <citation type="submission" date="2016-02" db="EMBL/GenBank/DDBJ databases">
        <title>The draft genome sequence of the rumen methanogen Methanobrevibacter olleyae YLM1.</title>
        <authorList>
            <consortium name="New Zealand Agricultural Greenhouse Gas Research Centre/Pastoral Greenhouse Gas Research Consortium"/>
            <person name="Kelly W.J."/>
            <person name="Li D."/>
            <person name="Lambie S.C."/>
            <person name="Attwood G.T."/>
            <person name="Altermann E."/>
            <person name="Leahy S.C."/>
        </authorList>
    </citation>
    <scope>NUCLEOTIDE SEQUENCE [LARGE SCALE GENOMIC DNA]</scope>
    <source>
        <strain evidence="3">YLM1</strain>
    </source>
</reference>
<gene>
    <name evidence="2" type="ORF">YLM1_0471</name>
</gene>
<dbReference type="SUPFAM" id="SSF48452">
    <property type="entry name" value="TPR-like"/>
    <property type="match status" value="1"/>
</dbReference>
<keyword evidence="1" id="KW-0802">TPR repeat</keyword>
<evidence type="ECO:0000313" key="2">
    <source>
        <dbReference type="EMBL" id="AMK15028.1"/>
    </source>
</evidence>
<reference evidence="2 3" key="1">
    <citation type="journal article" date="2016" name="Genome Announc.">
        <title>Draft Genome Sequence of the Rumen Methanogen Methanobrevibacter olleyae YLM1.</title>
        <authorList>
            <person name="Kelly W.J."/>
            <person name="Li D."/>
            <person name="Lambie S.C."/>
            <person name="Cox F."/>
            <person name="Attwood G.T."/>
            <person name="Altermann E."/>
            <person name="Leahy S.C."/>
        </authorList>
    </citation>
    <scope>NUCLEOTIDE SEQUENCE [LARGE SCALE GENOMIC DNA]</scope>
    <source>
        <strain evidence="2 3">YLM1</strain>
    </source>
</reference>
<organism evidence="2 3">
    <name type="scientific">Methanobrevibacter olleyae</name>
    <dbReference type="NCBI Taxonomy" id="294671"/>
    <lineage>
        <taxon>Archaea</taxon>
        <taxon>Methanobacteriati</taxon>
        <taxon>Methanobacteriota</taxon>
        <taxon>Methanomada group</taxon>
        <taxon>Methanobacteria</taxon>
        <taxon>Methanobacteriales</taxon>
        <taxon>Methanobacteriaceae</taxon>
        <taxon>Methanobrevibacter</taxon>
    </lineage>
</organism>
<keyword evidence="3" id="KW-1185">Reference proteome</keyword>
<sequence>MKIKSVPEIIKEMDSLFKEEKYDEAYQFAQENINLNKEYLEGEYIFKNLLEELLFQATIKKEVKRKYPLILDYSTLYSNYGNVLLHFNEYENALKSFKLSYNYNPINVKAIFGLCEVYKQNNNWDEYYKLSVQSVKYSYSVEDLAKSFRNLSLYYLNESKGSKEDENLRLAVYLNILSKTYDNQSDLAIGELKIFDDYLKTYLDENNLNDIINQNIEDIKEYLKSKGLPYSASIEVITICKNLGFQLDESKKVIPALFYFNIAYDLTKDPKIKYVIDDLNDKVERRLDE</sequence>
<dbReference type="GeneID" id="28488770"/>